<proteinExistence type="predicted"/>
<protein>
    <submittedName>
        <fullName evidence="7">Disulfide bond formation protein B</fullName>
    </submittedName>
</protein>
<evidence type="ECO:0000256" key="5">
    <source>
        <dbReference type="ARBA" id="ARBA00023136"/>
    </source>
</evidence>
<dbReference type="Pfam" id="PF02600">
    <property type="entry name" value="DsbB"/>
    <property type="match status" value="1"/>
</dbReference>
<dbReference type="SUPFAM" id="SSF158442">
    <property type="entry name" value="DsbB-like"/>
    <property type="match status" value="1"/>
</dbReference>
<feature type="transmembrane region" description="Helical" evidence="6">
    <location>
        <begin position="7"/>
        <end position="31"/>
    </location>
</feature>
<evidence type="ECO:0000256" key="1">
    <source>
        <dbReference type="ARBA" id="ARBA00004651"/>
    </source>
</evidence>
<dbReference type="GO" id="GO:0015035">
    <property type="term" value="F:protein-disulfide reductase activity"/>
    <property type="evidence" value="ECO:0007669"/>
    <property type="project" value="InterPro"/>
</dbReference>
<keyword evidence="8" id="KW-1185">Reference proteome</keyword>
<comment type="caution">
    <text evidence="7">The sequence shown here is derived from an EMBL/GenBank/DDBJ whole genome shotgun (WGS) entry which is preliminary data.</text>
</comment>
<keyword evidence="5 6" id="KW-0472">Membrane</keyword>
<feature type="transmembrane region" description="Helical" evidence="6">
    <location>
        <begin position="43"/>
        <end position="60"/>
    </location>
</feature>
<keyword evidence="2" id="KW-1003">Cell membrane</keyword>
<dbReference type="InterPro" id="IPR024199">
    <property type="entry name" value="Uncharacterised_DsbB"/>
</dbReference>
<organism evidence="7 8">
    <name type="scientific">Paragemmobacter kunshanensis</name>
    <dbReference type="NCBI Taxonomy" id="2583234"/>
    <lineage>
        <taxon>Bacteria</taxon>
        <taxon>Pseudomonadati</taxon>
        <taxon>Pseudomonadota</taxon>
        <taxon>Alphaproteobacteria</taxon>
        <taxon>Rhodobacterales</taxon>
        <taxon>Paracoccaceae</taxon>
        <taxon>Paragemmobacter</taxon>
    </lineage>
</organism>
<reference evidence="7 8" key="1">
    <citation type="submission" date="2020-02" db="EMBL/GenBank/DDBJ databases">
        <title>Rhodobacter translucens sp. nov., a novel bacterium isolated from activated sludge.</title>
        <authorList>
            <person name="Liu J."/>
        </authorList>
    </citation>
    <scope>NUCLEOTIDE SEQUENCE [LARGE SCALE GENOMIC DNA]</scope>
    <source>
        <strain evidence="7 8">HX-7-19</strain>
    </source>
</reference>
<evidence type="ECO:0000256" key="3">
    <source>
        <dbReference type="ARBA" id="ARBA00022692"/>
    </source>
</evidence>
<keyword evidence="4 6" id="KW-1133">Transmembrane helix</keyword>
<dbReference type="PANTHER" id="PTHR36570">
    <property type="entry name" value="DISULFIDE BOND FORMATION PROTEIN B"/>
    <property type="match status" value="1"/>
</dbReference>
<evidence type="ECO:0000256" key="4">
    <source>
        <dbReference type="ARBA" id="ARBA00022989"/>
    </source>
</evidence>
<evidence type="ECO:0000313" key="7">
    <source>
        <dbReference type="EMBL" id="NGQ91984.1"/>
    </source>
</evidence>
<evidence type="ECO:0000256" key="2">
    <source>
        <dbReference type="ARBA" id="ARBA00022475"/>
    </source>
</evidence>
<dbReference type="GO" id="GO:0005886">
    <property type="term" value="C:plasma membrane"/>
    <property type="evidence" value="ECO:0007669"/>
    <property type="project" value="UniProtKB-SubCell"/>
</dbReference>
<comment type="subcellular location">
    <subcellularLocation>
        <location evidence="1">Cell membrane</location>
        <topology evidence="1">Multi-pass membrane protein</topology>
    </subcellularLocation>
</comment>
<evidence type="ECO:0000313" key="8">
    <source>
        <dbReference type="Proteomes" id="UP000474758"/>
    </source>
</evidence>
<sequence>MITDTRAFTILLAAGGSLALLLGAFGFQYLGGLAPCQLCLWQRWPHAAALLIGLLALAVARGTMGRLLPLMGALAALASAAIGVFHVGVEQKWWEGLASCTASSISGLSTADLLNPDVNVGAVIRCDEIAWSLLGISMAGWNVILSALLAMLWVAAYRRSMA</sequence>
<dbReference type="InterPro" id="IPR023380">
    <property type="entry name" value="DsbB-like_sf"/>
</dbReference>
<dbReference type="RefSeq" id="WP_165051143.1">
    <property type="nucleotide sequence ID" value="NZ_JAALFE010000013.1"/>
</dbReference>
<dbReference type="PIRSF" id="PIRSF033913">
    <property type="entry name" value="S-S_format_DsbB"/>
    <property type="match status" value="1"/>
</dbReference>
<keyword evidence="3 6" id="KW-0812">Transmembrane</keyword>
<dbReference type="EMBL" id="JAALFE010000013">
    <property type="protein sequence ID" value="NGQ91984.1"/>
    <property type="molecule type" value="Genomic_DNA"/>
</dbReference>
<feature type="transmembrane region" description="Helical" evidence="6">
    <location>
        <begin position="67"/>
        <end position="89"/>
    </location>
</feature>
<dbReference type="InterPro" id="IPR003752">
    <property type="entry name" value="DiS_bond_form_DsbB/BdbC"/>
</dbReference>
<dbReference type="AlphaFoldDB" id="A0A6M1U360"/>
<dbReference type="Gene3D" id="1.20.1550.10">
    <property type="entry name" value="DsbB-like"/>
    <property type="match status" value="1"/>
</dbReference>
<name>A0A6M1U360_9RHOB</name>
<accession>A0A6M1U360</accession>
<gene>
    <name evidence="7" type="ORF">G5V65_13860</name>
</gene>
<dbReference type="InterPro" id="IPR050183">
    <property type="entry name" value="DsbB"/>
</dbReference>
<dbReference type="GO" id="GO:0006457">
    <property type="term" value="P:protein folding"/>
    <property type="evidence" value="ECO:0007669"/>
    <property type="project" value="InterPro"/>
</dbReference>
<dbReference type="PANTHER" id="PTHR36570:SF3">
    <property type="entry name" value="DISULFIDE BOND FORMATION PROTEIN B"/>
    <property type="match status" value="1"/>
</dbReference>
<evidence type="ECO:0000256" key="6">
    <source>
        <dbReference type="SAM" id="Phobius"/>
    </source>
</evidence>
<feature type="transmembrane region" description="Helical" evidence="6">
    <location>
        <begin position="129"/>
        <end position="156"/>
    </location>
</feature>
<dbReference type="Proteomes" id="UP000474758">
    <property type="component" value="Unassembled WGS sequence"/>
</dbReference>